<evidence type="ECO:0000259" key="3">
    <source>
        <dbReference type="SMART" id="SM00822"/>
    </source>
</evidence>
<proteinExistence type="inferred from homology"/>
<dbReference type="PANTHER" id="PTHR45024">
    <property type="entry name" value="DEHYDROGENASES, SHORT CHAIN"/>
    <property type="match status" value="1"/>
</dbReference>
<feature type="domain" description="Ketoreductase" evidence="3">
    <location>
        <begin position="6"/>
        <end position="201"/>
    </location>
</feature>
<dbReference type="EMBL" id="BSRX01000012">
    <property type="protein sequence ID" value="GLW54389.1"/>
    <property type="molecule type" value="Genomic_DNA"/>
</dbReference>
<dbReference type="RefSeq" id="WP_033253631.1">
    <property type="nucleotide sequence ID" value="NZ_BSRX01000012.1"/>
</dbReference>
<dbReference type="Pfam" id="PF13561">
    <property type="entry name" value="adh_short_C2"/>
    <property type="match status" value="1"/>
</dbReference>
<keyword evidence="2" id="KW-0560">Oxidoreductase</keyword>
<dbReference type="OrthoDB" id="9808187at2"/>
<dbReference type="InterPro" id="IPR036291">
    <property type="entry name" value="NAD(P)-bd_dom_sf"/>
</dbReference>
<dbReference type="Gene3D" id="3.40.50.720">
    <property type="entry name" value="NAD(P)-binding Rossmann-like Domain"/>
    <property type="match status" value="1"/>
</dbReference>
<dbReference type="Proteomes" id="UP001165143">
    <property type="component" value="Unassembled WGS sequence"/>
</dbReference>
<dbReference type="PROSITE" id="PS00061">
    <property type="entry name" value="ADH_SHORT"/>
    <property type="match status" value="1"/>
</dbReference>
<sequence>MDLNGKVAVVTGSGRGLGLAYAEALAAAGAAVVVNDVDAGAAAAAVEGIAAAGGRAVAEVGAVGSAETAEALVARAVDAFGRLDVMVTNAGVLRDRVLWKMSDEDFDAVVRVHLRGTFTCVRAAVARMREQGEGGRIVVAGSPAGQRGNFGQTNYAAAKAGIAAMVRTWAMELAKAGITANAVIPVAATAMTRTIPAFAPHVDALEQHGTPLPDDLRKGEGFGTPEDVASLVTYLASDASAAVTGQCIGIGGDKLALWSHPQEVSVAYADGGWSADAIAEAWPVSVGRVPETYGIPAPRTRTAAAR</sequence>
<gene>
    <name evidence="4" type="ORF">Kpho01_24000</name>
</gene>
<dbReference type="InterPro" id="IPR020904">
    <property type="entry name" value="Sc_DH/Rdtase_CS"/>
</dbReference>
<dbReference type="PRINTS" id="PR00080">
    <property type="entry name" value="SDRFAMILY"/>
</dbReference>
<comment type="caution">
    <text evidence="4">The sequence shown here is derived from an EMBL/GenBank/DDBJ whole genome shotgun (WGS) entry which is preliminary data.</text>
</comment>
<reference evidence="4" key="1">
    <citation type="submission" date="2023-02" db="EMBL/GenBank/DDBJ databases">
        <title>Kitasatospora phosalacinea NBRC 14362.</title>
        <authorList>
            <person name="Ichikawa N."/>
            <person name="Sato H."/>
            <person name="Tonouchi N."/>
        </authorList>
    </citation>
    <scope>NUCLEOTIDE SEQUENCE</scope>
    <source>
        <strain evidence="4">NBRC 14362</strain>
    </source>
</reference>
<name>A0A9W6UN23_9ACTN</name>
<dbReference type="GO" id="GO:0016491">
    <property type="term" value="F:oxidoreductase activity"/>
    <property type="evidence" value="ECO:0007669"/>
    <property type="project" value="UniProtKB-KW"/>
</dbReference>
<evidence type="ECO:0000313" key="5">
    <source>
        <dbReference type="Proteomes" id="UP001165143"/>
    </source>
</evidence>
<protein>
    <submittedName>
        <fullName evidence="4">Dehydrogenase</fullName>
    </submittedName>
</protein>
<accession>A0A9W6UN23</accession>
<dbReference type="InterPro" id="IPR057326">
    <property type="entry name" value="KR_dom"/>
</dbReference>
<evidence type="ECO:0000256" key="2">
    <source>
        <dbReference type="ARBA" id="ARBA00023002"/>
    </source>
</evidence>
<dbReference type="InterPro" id="IPR002347">
    <property type="entry name" value="SDR_fam"/>
</dbReference>
<dbReference type="PANTHER" id="PTHR45024:SF2">
    <property type="entry name" value="SCP2 DOMAIN-CONTAINING PROTEIN"/>
    <property type="match status" value="1"/>
</dbReference>
<comment type="similarity">
    <text evidence="1">Belongs to the short-chain dehydrogenases/reductases (SDR) family.</text>
</comment>
<dbReference type="SMART" id="SM00822">
    <property type="entry name" value="PKS_KR"/>
    <property type="match status" value="1"/>
</dbReference>
<dbReference type="SUPFAM" id="SSF51735">
    <property type="entry name" value="NAD(P)-binding Rossmann-fold domains"/>
    <property type="match status" value="1"/>
</dbReference>
<dbReference type="InterPro" id="IPR051687">
    <property type="entry name" value="Peroxisomal_Beta-Oxidation"/>
</dbReference>
<evidence type="ECO:0000256" key="1">
    <source>
        <dbReference type="ARBA" id="ARBA00006484"/>
    </source>
</evidence>
<evidence type="ECO:0000313" key="4">
    <source>
        <dbReference type="EMBL" id="GLW54389.1"/>
    </source>
</evidence>
<organism evidence="4 5">
    <name type="scientific">Kitasatospora phosalacinea</name>
    <dbReference type="NCBI Taxonomy" id="2065"/>
    <lineage>
        <taxon>Bacteria</taxon>
        <taxon>Bacillati</taxon>
        <taxon>Actinomycetota</taxon>
        <taxon>Actinomycetes</taxon>
        <taxon>Kitasatosporales</taxon>
        <taxon>Streptomycetaceae</taxon>
        <taxon>Kitasatospora</taxon>
    </lineage>
</organism>
<dbReference type="AlphaFoldDB" id="A0A9W6UN23"/>
<dbReference type="FunFam" id="3.40.50.720:FF:000173">
    <property type="entry name" value="3-oxoacyl-[acyl-carrier protein] reductase"/>
    <property type="match status" value="1"/>
</dbReference>
<dbReference type="PRINTS" id="PR00081">
    <property type="entry name" value="GDHRDH"/>
</dbReference>